<feature type="region of interest" description="Disordered" evidence="1">
    <location>
        <begin position="1"/>
        <end position="47"/>
    </location>
</feature>
<accession>A0AAV5IE90</accession>
<dbReference type="EMBL" id="BPVZ01000010">
    <property type="protein sequence ID" value="GKU96664.1"/>
    <property type="molecule type" value="Genomic_DNA"/>
</dbReference>
<evidence type="ECO:0000313" key="3">
    <source>
        <dbReference type="Proteomes" id="UP001054252"/>
    </source>
</evidence>
<evidence type="ECO:0000313" key="2">
    <source>
        <dbReference type="EMBL" id="GKU96664.1"/>
    </source>
</evidence>
<keyword evidence="3" id="KW-1185">Reference proteome</keyword>
<name>A0AAV5IE90_9ROSI</name>
<gene>
    <name evidence="2" type="ORF">SLEP1_g9875</name>
</gene>
<evidence type="ECO:0000256" key="1">
    <source>
        <dbReference type="SAM" id="MobiDB-lite"/>
    </source>
</evidence>
<organism evidence="2 3">
    <name type="scientific">Rubroshorea leprosula</name>
    <dbReference type="NCBI Taxonomy" id="152421"/>
    <lineage>
        <taxon>Eukaryota</taxon>
        <taxon>Viridiplantae</taxon>
        <taxon>Streptophyta</taxon>
        <taxon>Embryophyta</taxon>
        <taxon>Tracheophyta</taxon>
        <taxon>Spermatophyta</taxon>
        <taxon>Magnoliopsida</taxon>
        <taxon>eudicotyledons</taxon>
        <taxon>Gunneridae</taxon>
        <taxon>Pentapetalae</taxon>
        <taxon>rosids</taxon>
        <taxon>malvids</taxon>
        <taxon>Malvales</taxon>
        <taxon>Dipterocarpaceae</taxon>
        <taxon>Rubroshorea</taxon>
    </lineage>
</organism>
<protein>
    <submittedName>
        <fullName evidence="2">Uncharacterized protein</fullName>
    </submittedName>
</protein>
<sequence>MEARVEGAEVDENQPGPEVEIHPVPSDDDQPLLPDEQQPTQPPPPAE</sequence>
<proteinExistence type="predicted"/>
<reference evidence="2 3" key="1">
    <citation type="journal article" date="2021" name="Commun. Biol.">
        <title>The genome of Shorea leprosula (Dipterocarpaceae) highlights the ecological relevance of drought in aseasonal tropical rainforests.</title>
        <authorList>
            <person name="Ng K.K.S."/>
            <person name="Kobayashi M.J."/>
            <person name="Fawcett J.A."/>
            <person name="Hatakeyama M."/>
            <person name="Paape T."/>
            <person name="Ng C.H."/>
            <person name="Ang C.C."/>
            <person name="Tnah L.H."/>
            <person name="Lee C.T."/>
            <person name="Nishiyama T."/>
            <person name="Sese J."/>
            <person name="O'Brien M.J."/>
            <person name="Copetti D."/>
            <person name="Mohd Noor M.I."/>
            <person name="Ong R.C."/>
            <person name="Putra M."/>
            <person name="Sireger I.Z."/>
            <person name="Indrioko S."/>
            <person name="Kosugi Y."/>
            <person name="Izuno A."/>
            <person name="Isagi Y."/>
            <person name="Lee S.L."/>
            <person name="Shimizu K.K."/>
        </authorList>
    </citation>
    <scope>NUCLEOTIDE SEQUENCE [LARGE SCALE GENOMIC DNA]</scope>
    <source>
        <strain evidence="2">214</strain>
    </source>
</reference>
<comment type="caution">
    <text evidence="2">The sequence shown here is derived from an EMBL/GenBank/DDBJ whole genome shotgun (WGS) entry which is preliminary data.</text>
</comment>
<dbReference type="Proteomes" id="UP001054252">
    <property type="component" value="Unassembled WGS sequence"/>
</dbReference>
<dbReference type="AlphaFoldDB" id="A0AAV5IE90"/>